<dbReference type="Pfam" id="PF25973">
    <property type="entry name" value="BSH_CzcB"/>
    <property type="match status" value="1"/>
</dbReference>
<evidence type="ECO:0000259" key="4">
    <source>
        <dbReference type="Pfam" id="PF25954"/>
    </source>
</evidence>
<feature type="domain" description="CzcB-like barrel-sandwich hybrid" evidence="5">
    <location>
        <begin position="84"/>
        <end position="209"/>
    </location>
</feature>
<organism evidence="6 7">
    <name type="scientific">Microbulbifer elongatus</name>
    <dbReference type="NCBI Taxonomy" id="86173"/>
    <lineage>
        <taxon>Bacteria</taxon>
        <taxon>Pseudomonadati</taxon>
        <taxon>Pseudomonadota</taxon>
        <taxon>Gammaproteobacteria</taxon>
        <taxon>Cellvibrionales</taxon>
        <taxon>Microbulbiferaceae</taxon>
        <taxon>Microbulbifer</taxon>
    </lineage>
</organism>
<comment type="similarity">
    <text evidence="1">Belongs to the membrane fusion protein (MFP) (TC 8.A.1) family.</text>
</comment>
<dbReference type="Gene3D" id="2.40.50.100">
    <property type="match status" value="2"/>
</dbReference>
<name>A0ABT1P101_9GAMM</name>
<evidence type="ECO:0000259" key="5">
    <source>
        <dbReference type="Pfam" id="PF25973"/>
    </source>
</evidence>
<comment type="caution">
    <text evidence="6">The sequence shown here is derived from an EMBL/GenBank/DDBJ whole genome shotgun (WGS) entry which is preliminary data.</text>
</comment>
<protein>
    <submittedName>
        <fullName evidence="6">Efflux RND transporter periplasmic adaptor subunit</fullName>
    </submittedName>
</protein>
<evidence type="ECO:0000313" key="7">
    <source>
        <dbReference type="Proteomes" id="UP001205566"/>
    </source>
</evidence>
<dbReference type="InterPro" id="IPR006143">
    <property type="entry name" value="RND_pump_MFP"/>
</dbReference>
<accession>A0ABT1P101</accession>
<dbReference type="Proteomes" id="UP001205566">
    <property type="component" value="Unassembled WGS sequence"/>
</dbReference>
<dbReference type="EMBL" id="JACASI010000029">
    <property type="protein sequence ID" value="MCQ3829797.1"/>
    <property type="molecule type" value="Genomic_DNA"/>
</dbReference>
<evidence type="ECO:0000256" key="3">
    <source>
        <dbReference type="SAM" id="MobiDB-lite"/>
    </source>
</evidence>
<evidence type="ECO:0000256" key="1">
    <source>
        <dbReference type="ARBA" id="ARBA00009477"/>
    </source>
</evidence>
<dbReference type="Pfam" id="PF25954">
    <property type="entry name" value="Beta-barrel_RND_2"/>
    <property type="match status" value="1"/>
</dbReference>
<proteinExistence type="inferred from homology"/>
<keyword evidence="2" id="KW-0175">Coiled coil</keyword>
<dbReference type="RefSeq" id="WP_255874841.1">
    <property type="nucleotide sequence ID" value="NZ_JACASI010000029.1"/>
</dbReference>
<feature type="region of interest" description="Disordered" evidence="3">
    <location>
        <begin position="365"/>
        <end position="403"/>
    </location>
</feature>
<reference evidence="6" key="1">
    <citation type="thesis" date="2020" institute="Technische Universitat Dresden" country="Dresden, Germany">
        <title>The Agarolytic System of Microbulbifer elongatus PORT2, Isolated from Batu Karas, Pangandaran West Java Indonesia.</title>
        <authorList>
            <person name="Anggraeni S.R."/>
        </authorList>
    </citation>
    <scope>NUCLEOTIDE SEQUENCE</scope>
    <source>
        <strain evidence="6">PORT2</strain>
    </source>
</reference>
<dbReference type="Gene3D" id="2.40.30.170">
    <property type="match status" value="1"/>
</dbReference>
<gene>
    <name evidence="6" type="ORF">HXX02_10105</name>
</gene>
<feature type="coiled-coil region" evidence="2">
    <location>
        <begin position="154"/>
        <end position="181"/>
    </location>
</feature>
<dbReference type="InterPro" id="IPR058792">
    <property type="entry name" value="Beta-barrel_RND_2"/>
</dbReference>
<keyword evidence="7" id="KW-1185">Reference proteome</keyword>
<evidence type="ECO:0000256" key="2">
    <source>
        <dbReference type="SAM" id="Coils"/>
    </source>
</evidence>
<dbReference type="InterPro" id="IPR058647">
    <property type="entry name" value="BSH_CzcB-like"/>
</dbReference>
<sequence length="403" mass="43500">MNFLLGLWRQRNYRAAIIVGGLAAIWLLSGLLGTEDKPSVNEQRTQSAMAAPAERIKVRGRYIEAQPYTTRVVVNSRTEANRSVQLRAELDGVVAGLPVEEGQQVRKGDVICELAAEDRPEKLAIARAALHKAELDFAGAQKLKGRGLQSDSAMAQQQVALSRARADLKRAQLDVQNLNIRAPFDGVVNSRAVELGDFVRRGEECATILDLDPMLIVGEVSESQVANLMPGAQASAQLQRGPVIDGKLRYVSQQAHPVTRAYRVEVAVANVDGGLRSGVSARMALPTGERMAHRINSSLLTLDDAGLLGVKVLDSEHRVAFRNVELVSDENEGVWVSGLPARTLLITVGQEYVSVGETVDVALEDSAGDLPPPLAADPEQKNAAEVRVQQAAHPVPQSEESEQ</sequence>
<evidence type="ECO:0000313" key="6">
    <source>
        <dbReference type="EMBL" id="MCQ3829797.1"/>
    </source>
</evidence>
<dbReference type="SUPFAM" id="SSF111369">
    <property type="entry name" value="HlyD-like secretion proteins"/>
    <property type="match status" value="1"/>
</dbReference>
<feature type="domain" description="CusB-like beta-barrel" evidence="4">
    <location>
        <begin position="218"/>
        <end position="285"/>
    </location>
</feature>
<dbReference type="PANTHER" id="PTHR30469:SF29">
    <property type="entry name" value="BLR2860 PROTEIN"/>
    <property type="match status" value="1"/>
</dbReference>
<dbReference type="PANTHER" id="PTHR30469">
    <property type="entry name" value="MULTIDRUG RESISTANCE PROTEIN MDTA"/>
    <property type="match status" value="1"/>
</dbReference>
<dbReference type="NCBIfam" id="TIGR01730">
    <property type="entry name" value="RND_mfp"/>
    <property type="match status" value="1"/>
</dbReference>